<evidence type="ECO:0000313" key="5">
    <source>
        <dbReference type="Proteomes" id="UP001219933"/>
    </source>
</evidence>
<feature type="signal peptide" evidence="3">
    <location>
        <begin position="1"/>
        <end position="20"/>
    </location>
</feature>
<gene>
    <name evidence="4" type="ORF">MCUN1_000098</name>
</gene>
<accession>A0AAF0J4Q1</accession>
<dbReference type="AlphaFoldDB" id="A0AAF0J4Q1"/>
<reference evidence="4" key="1">
    <citation type="submission" date="2023-03" db="EMBL/GenBank/DDBJ databases">
        <title>Mating type loci evolution in Malassezia.</title>
        <authorList>
            <person name="Coelho M.A."/>
        </authorList>
    </citation>
    <scope>NUCLEOTIDE SEQUENCE</scope>
    <source>
        <strain evidence="4">CBS 11721</strain>
    </source>
</reference>
<evidence type="ECO:0000256" key="1">
    <source>
        <dbReference type="ARBA" id="ARBA00047591"/>
    </source>
</evidence>
<name>A0AAF0J4Q1_9BASI</name>
<evidence type="ECO:0000256" key="2">
    <source>
        <dbReference type="ARBA" id="ARBA00048461"/>
    </source>
</evidence>
<dbReference type="Proteomes" id="UP001219933">
    <property type="component" value="Chromosome 1"/>
</dbReference>
<proteinExistence type="predicted"/>
<dbReference type="PANTHER" id="PTHR35560:SF3">
    <property type="entry name" value="PEPTIDASE S9 PROLYL OLIGOPEPTIDASE CATALYTIC DOMAIN-CONTAINING PROTEIN"/>
    <property type="match status" value="1"/>
</dbReference>
<evidence type="ECO:0000256" key="3">
    <source>
        <dbReference type="SAM" id="SignalP"/>
    </source>
</evidence>
<feature type="chain" id="PRO_5042002559" evidence="3">
    <location>
        <begin position="21"/>
        <end position="413"/>
    </location>
</feature>
<keyword evidence="3" id="KW-0732">Signal</keyword>
<dbReference type="SUPFAM" id="SSF53474">
    <property type="entry name" value="alpha/beta-Hydrolases"/>
    <property type="match status" value="1"/>
</dbReference>
<evidence type="ECO:0000313" key="4">
    <source>
        <dbReference type="EMBL" id="WFD33285.1"/>
    </source>
</evidence>
<dbReference type="PANTHER" id="PTHR35560">
    <property type="entry name" value="BLL0132 PROTEIN"/>
    <property type="match status" value="1"/>
</dbReference>
<comment type="catalytic activity">
    <reaction evidence="2">
        <text>a monoacylglycerol + H2O = glycerol + a fatty acid + H(+)</text>
        <dbReference type="Rhea" id="RHEA:15245"/>
        <dbReference type="ChEBI" id="CHEBI:15377"/>
        <dbReference type="ChEBI" id="CHEBI:15378"/>
        <dbReference type="ChEBI" id="CHEBI:17408"/>
        <dbReference type="ChEBI" id="CHEBI:17754"/>
        <dbReference type="ChEBI" id="CHEBI:28868"/>
    </reaction>
</comment>
<protein>
    <submittedName>
        <fullName evidence="4">Uncharacterized protein</fullName>
    </submittedName>
</protein>
<sequence>MYYRNFLALALVAATGLASANVDLGKRQASHSEQKAIHNQGTTDPVAAAKAVLAIKNIGEQGSLWANDSLVSGDENGKQVPWASNVTFHSLPAAQVDGESWATVPDSFDSFTLNKTTKITDRKGVQLTMPFYINSKYTASNIKRAIIVWPGMWRDSWRYAAMTNNAYEIAKSMYGVEDGSVLIIAPLFLNEGDKQSGSVADDYVFFKDAGWSVGGTTHNENGTITSFAIIDKLIDYVTNTREFPNLEKVVMVGHSLGAQANQRYAVLSDRGNKPISYWFGNPGAYTWLSNKRPDSTSGCDNFDSWPNGIGNADSVSVYGRRRLKKNKDGLVQDFLNRETMIALGLTDNGGHSSSCEKNVQGANRLQKGANFILHLNDVNGGFPEQFKVNFVPRVSHQDYPMLANLDTVQYIFT</sequence>
<dbReference type="EMBL" id="CP119877">
    <property type="protein sequence ID" value="WFD33285.1"/>
    <property type="molecule type" value="Genomic_DNA"/>
</dbReference>
<organism evidence="4 5">
    <name type="scientific">Malassezia cuniculi</name>
    <dbReference type="NCBI Taxonomy" id="948313"/>
    <lineage>
        <taxon>Eukaryota</taxon>
        <taxon>Fungi</taxon>
        <taxon>Dikarya</taxon>
        <taxon>Basidiomycota</taxon>
        <taxon>Ustilaginomycotina</taxon>
        <taxon>Malasseziomycetes</taxon>
        <taxon>Malasseziales</taxon>
        <taxon>Malasseziaceae</taxon>
        <taxon>Malassezia</taxon>
    </lineage>
</organism>
<keyword evidence="5" id="KW-1185">Reference proteome</keyword>
<dbReference type="InterPro" id="IPR029058">
    <property type="entry name" value="AB_hydrolase_fold"/>
</dbReference>
<dbReference type="Gene3D" id="3.40.50.1820">
    <property type="entry name" value="alpha/beta hydrolase"/>
    <property type="match status" value="1"/>
</dbReference>
<comment type="catalytic activity">
    <reaction evidence="1">
        <text>a diacylglycerol + H2O = a monoacylglycerol + a fatty acid + H(+)</text>
        <dbReference type="Rhea" id="RHEA:32731"/>
        <dbReference type="ChEBI" id="CHEBI:15377"/>
        <dbReference type="ChEBI" id="CHEBI:15378"/>
        <dbReference type="ChEBI" id="CHEBI:17408"/>
        <dbReference type="ChEBI" id="CHEBI:18035"/>
        <dbReference type="ChEBI" id="CHEBI:28868"/>
    </reaction>
</comment>